<proteinExistence type="predicted"/>
<comment type="caution">
    <text evidence="1">The sequence shown here is derived from an EMBL/GenBank/DDBJ whole genome shotgun (WGS) entry which is preliminary data.</text>
</comment>
<reference evidence="2" key="1">
    <citation type="journal article" date="2022" name="Mol. Ecol. Resour.">
        <title>The genomes of chicory, endive, great burdock and yacon provide insights into Asteraceae palaeo-polyploidization history and plant inulin production.</title>
        <authorList>
            <person name="Fan W."/>
            <person name="Wang S."/>
            <person name="Wang H."/>
            <person name="Wang A."/>
            <person name="Jiang F."/>
            <person name="Liu H."/>
            <person name="Zhao H."/>
            <person name="Xu D."/>
            <person name="Zhang Y."/>
        </authorList>
    </citation>
    <scope>NUCLEOTIDE SEQUENCE [LARGE SCALE GENOMIC DNA]</scope>
    <source>
        <strain evidence="2">cv. Yunnan</strain>
    </source>
</reference>
<name>A0ACB9HRE8_9ASTR</name>
<accession>A0ACB9HRE8</accession>
<reference evidence="1 2" key="2">
    <citation type="journal article" date="2022" name="Mol. Ecol. Resour.">
        <title>The genomes of chicory, endive, great burdock and yacon provide insights into Asteraceae paleo-polyploidization history and plant inulin production.</title>
        <authorList>
            <person name="Fan W."/>
            <person name="Wang S."/>
            <person name="Wang H."/>
            <person name="Wang A."/>
            <person name="Jiang F."/>
            <person name="Liu H."/>
            <person name="Zhao H."/>
            <person name="Xu D."/>
            <person name="Zhang Y."/>
        </authorList>
    </citation>
    <scope>NUCLEOTIDE SEQUENCE [LARGE SCALE GENOMIC DNA]</scope>
    <source>
        <strain evidence="2">cv. Yunnan</strain>
        <tissue evidence="1">Leaves</tissue>
    </source>
</reference>
<protein>
    <submittedName>
        <fullName evidence="1">Uncharacterized protein</fullName>
    </submittedName>
</protein>
<dbReference type="EMBL" id="CM042028">
    <property type="protein sequence ID" value="KAI3797397.1"/>
    <property type="molecule type" value="Genomic_DNA"/>
</dbReference>
<organism evidence="1 2">
    <name type="scientific">Smallanthus sonchifolius</name>
    <dbReference type="NCBI Taxonomy" id="185202"/>
    <lineage>
        <taxon>Eukaryota</taxon>
        <taxon>Viridiplantae</taxon>
        <taxon>Streptophyta</taxon>
        <taxon>Embryophyta</taxon>
        <taxon>Tracheophyta</taxon>
        <taxon>Spermatophyta</taxon>
        <taxon>Magnoliopsida</taxon>
        <taxon>eudicotyledons</taxon>
        <taxon>Gunneridae</taxon>
        <taxon>Pentapetalae</taxon>
        <taxon>asterids</taxon>
        <taxon>campanulids</taxon>
        <taxon>Asterales</taxon>
        <taxon>Asteraceae</taxon>
        <taxon>Asteroideae</taxon>
        <taxon>Heliantheae alliance</taxon>
        <taxon>Millerieae</taxon>
        <taxon>Smallanthus</taxon>
    </lineage>
</organism>
<dbReference type="Proteomes" id="UP001056120">
    <property type="component" value="Linkage Group LG11"/>
</dbReference>
<sequence length="111" mass="12529">MVWCLVVGYDEAPAPLTDLVIRGKQWSGRGDQVGSDRQTNTTKRNGGVWKGDQAGGYRGNVKKEYKRAAMKTVTKLDILCCRKKEYKRAAMKVFMKMERTDLVIRGTDLAI</sequence>
<keyword evidence="2" id="KW-1185">Reference proteome</keyword>
<evidence type="ECO:0000313" key="1">
    <source>
        <dbReference type="EMBL" id="KAI3797397.1"/>
    </source>
</evidence>
<gene>
    <name evidence="1" type="ORF">L1987_32653</name>
</gene>
<evidence type="ECO:0000313" key="2">
    <source>
        <dbReference type="Proteomes" id="UP001056120"/>
    </source>
</evidence>